<evidence type="ECO:0000256" key="3">
    <source>
        <dbReference type="SAM" id="MobiDB-lite"/>
    </source>
</evidence>
<feature type="compositionally biased region" description="Low complexity" evidence="3">
    <location>
        <begin position="147"/>
        <end position="156"/>
    </location>
</feature>
<dbReference type="RefSeq" id="WP_102768504.1">
    <property type="nucleotide sequence ID" value="NZ_POSP01000003.1"/>
</dbReference>
<evidence type="ECO:0000256" key="1">
    <source>
        <dbReference type="ARBA" id="ARBA00022741"/>
    </source>
</evidence>
<dbReference type="SUPFAM" id="SSF48452">
    <property type="entry name" value="TPR-like"/>
    <property type="match status" value="1"/>
</dbReference>
<dbReference type="InterPro" id="IPR041664">
    <property type="entry name" value="AAA_16"/>
</dbReference>
<dbReference type="InterPro" id="IPR027417">
    <property type="entry name" value="P-loop_NTPase"/>
</dbReference>
<gene>
    <name evidence="5" type="ORF">C1O66_14335</name>
</gene>
<sequence>MLCLLNLPAWAPSGEAPQALPATLPGALLLVLALGEGWQARERVAQLLWPDSETAEALHHLRVNLHRCRTLLQRWGVADRLETQGSQLRLELPTDLSAWLNAADGPPLDPEDWPRGWRLPGHEGMAQWCAATARRLHLRWLQLSRKAQPAQHRSSAPAPPAREAEHQALRHSSAPALLILGEPGAGKSTLLSSAFPHAPCLRGLEGLQGMPYRPLLEALRAQLPRLEAALQESGSPLRPYRLDLARVLPELAPDEALPPLDALTAQARLTEALTRAFEALTPLVLVDDLQWCDPASVEWLLMLAHGERLRWRGAARPHELAAALGQTLRLLEDQGRLERLDLAPLDRQALATVCQARWPERAFGEAQLDRLHAISAGNPFALGELVAAGAEALEGSAKLPQRVQQMVQRRLHALSAPARRVVEAAAISVQALPEAGLRMMMGLPEHAESDRAWEQLRSEALKAGMLCERPPGLACSHDLIRAATVDALPAERRAALHRHAALWLAQQAWADAMTIAEHWLAAAEPQTALIWRHRGAEQLKARGRFDEARAAWREVAEHANDLALALRARLELAACDFYTDLARGHAALLAVQAQLVGVADLEQRLHLEGRLCGALVANRVYAGDVPSARHHAARLHALLPELPASEHGPACEVMIELALRDSDLPAAWRWFARLREAWPQQPKLLNIEGHIHWFGGQVRAAHDALQRLLERHPDYTSGLTVENDLAVMLGTLGELAQAEALVRSSLQRWAGFAQVESRSNGVLGVLLAGQGRHAEAKTAMEAGVRLARLQASDWLAAEGLLNLARLMLQCGRPEWAARHIAEAEATLGDNPEPIYRSKWMLNSILVASALGQTPAAAPLAWLRERGQQPAHPLVQCRARRAEAELALQARDGSAALHAAERQAALARDAGLQELWAEARLLTLRARMLLGAAPADLRPLAQEVQALAAAKSYAELHWRASAWLAAHDGSAAEQQQADAALALLRGHEQPSLFDAAAAARREPRWD</sequence>
<reference evidence="5 6" key="1">
    <citation type="submission" date="2018-01" db="EMBL/GenBank/DDBJ databases">
        <title>Draft genome sequence of Paucibacter aquatile CR182 isolated from freshwater of the Nakdong River.</title>
        <authorList>
            <person name="Choi A."/>
            <person name="Chung E.J."/>
        </authorList>
    </citation>
    <scope>NUCLEOTIDE SEQUENCE [LARGE SCALE GENOMIC DNA]</scope>
    <source>
        <strain evidence="5 6">CR182</strain>
    </source>
</reference>
<dbReference type="SUPFAM" id="SSF52540">
    <property type="entry name" value="P-loop containing nucleoside triphosphate hydrolases"/>
    <property type="match status" value="1"/>
</dbReference>
<keyword evidence="2" id="KW-0067">ATP-binding</keyword>
<dbReference type="Pfam" id="PF13191">
    <property type="entry name" value="AAA_16"/>
    <property type="match status" value="1"/>
</dbReference>
<proteinExistence type="predicted"/>
<dbReference type="GO" id="GO:0005524">
    <property type="term" value="F:ATP binding"/>
    <property type="evidence" value="ECO:0007669"/>
    <property type="project" value="UniProtKB-KW"/>
</dbReference>
<dbReference type="GO" id="GO:0005737">
    <property type="term" value="C:cytoplasm"/>
    <property type="evidence" value="ECO:0007669"/>
    <property type="project" value="TreeGrafter"/>
</dbReference>
<evidence type="ECO:0000313" key="5">
    <source>
        <dbReference type="EMBL" id="PND38586.1"/>
    </source>
</evidence>
<evidence type="ECO:0000259" key="4">
    <source>
        <dbReference type="Pfam" id="PF13191"/>
    </source>
</evidence>
<organism evidence="5 6">
    <name type="scientific">Kinneretia aquatilis</name>
    <dbReference type="NCBI Taxonomy" id="2070761"/>
    <lineage>
        <taxon>Bacteria</taxon>
        <taxon>Pseudomonadati</taxon>
        <taxon>Pseudomonadota</taxon>
        <taxon>Betaproteobacteria</taxon>
        <taxon>Burkholderiales</taxon>
        <taxon>Sphaerotilaceae</taxon>
        <taxon>Roseateles</taxon>
    </lineage>
</organism>
<dbReference type="EMBL" id="POSP01000003">
    <property type="protein sequence ID" value="PND38586.1"/>
    <property type="molecule type" value="Genomic_DNA"/>
</dbReference>
<dbReference type="GO" id="GO:0004016">
    <property type="term" value="F:adenylate cyclase activity"/>
    <property type="evidence" value="ECO:0007669"/>
    <property type="project" value="TreeGrafter"/>
</dbReference>
<protein>
    <recommendedName>
        <fullName evidence="4">Orc1-like AAA ATPase domain-containing protein</fullName>
    </recommendedName>
</protein>
<dbReference type="OrthoDB" id="51325at2"/>
<dbReference type="PANTHER" id="PTHR16305">
    <property type="entry name" value="TESTICULAR SOLUBLE ADENYLYL CYCLASE"/>
    <property type="match status" value="1"/>
</dbReference>
<dbReference type="InterPro" id="IPR011990">
    <property type="entry name" value="TPR-like_helical_dom_sf"/>
</dbReference>
<feature type="region of interest" description="Disordered" evidence="3">
    <location>
        <begin position="147"/>
        <end position="168"/>
    </location>
</feature>
<keyword evidence="1" id="KW-0547">Nucleotide-binding</keyword>
<dbReference type="Gene3D" id="1.25.40.10">
    <property type="entry name" value="Tetratricopeptide repeat domain"/>
    <property type="match status" value="1"/>
</dbReference>
<evidence type="ECO:0000256" key="2">
    <source>
        <dbReference type="ARBA" id="ARBA00022840"/>
    </source>
</evidence>
<evidence type="ECO:0000313" key="6">
    <source>
        <dbReference type="Proteomes" id="UP000235916"/>
    </source>
</evidence>
<dbReference type="AlphaFoldDB" id="A0A2N8KYP0"/>
<dbReference type="Proteomes" id="UP000235916">
    <property type="component" value="Unassembled WGS sequence"/>
</dbReference>
<feature type="domain" description="Orc1-like AAA ATPase" evidence="4">
    <location>
        <begin position="168"/>
        <end position="306"/>
    </location>
</feature>
<accession>A0A2N8KYP0</accession>
<keyword evidence="6" id="KW-1185">Reference proteome</keyword>
<name>A0A2N8KYP0_9BURK</name>
<comment type="caution">
    <text evidence="5">The sequence shown here is derived from an EMBL/GenBank/DDBJ whole genome shotgun (WGS) entry which is preliminary data.</text>
</comment>
<dbReference type="PANTHER" id="PTHR16305:SF28">
    <property type="entry name" value="GUANYLATE CYCLASE DOMAIN-CONTAINING PROTEIN"/>
    <property type="match status" value="1"/>
</dbReference>